<sequence length="55" mass="6619">MSRKRDLEEFLKELYRIEQTYGFKVGTENPLDFLVYIDSTDEKLYSYSSGKISEW</sequence>
<reference evidence="1" key="1">
    <citation type="submission" date="2023-02" db="EMBL/GenBank/DDBJ databases">
        <title>Draft Whole-Genome Sequences of Bacillus Strains of Potential Probiotic for Poultry.</title>
        <authorList>
            <person name="Ma L.M."/>
            <person name="Lopez-Guerra N."/>
            <person name="Zhang G."/>
        </authorList>
    </citation>
    <scope>NUCLEOTIDE SEQUENCE</scope>
    <source>
        <strain evidence="1">OSU1013-24</strain>
    </source>
</reference>
<name>A0AAP3YDT5_BACAM</name>
<proteinExistence type="predicted"/>
<dbReference type="RefSeq" id="WP_169061554.1">
    <property type="nucleotide sequence ID" value="NZ_CP128501.1"/>
</dbReference>
<organism evidence="1 2">
    <name type="scientific">Bacillus amyloliquefaciens</name>
    <name type="common">Bacillus velezensis</name>
    <dbReference type="NCBI Taxonomy" id="1390"/>
    <lineage>
        <taxon>Bacteria</taxon>
        <taxon>Bacillati</taxon>
        <taxon>Bacillota</taxon>
        <taxon>Bacilli</taxon>
        <taxon>Bacillales</taxon>
        <taxon>Bacillaceae</taxon>
        <taxon>Bacillus</taxon>
        <taxon>Bacillus amyloliquefaciens group</taxon>
    </lineage>
</organism>
<comment type="caution">
    <text evidence="1">The sequence shown here is derived from an EMBL/GenBank/DDBJ whole genome shotgun (WGS) entry which is preliminary data.</text>
</comment>
<dbReference type="Proteomes" id="UP001222377">
    <property type="component" value="Unassembled WGS sequence"/>
</dbReference>
<gene>
    <name evidence="1" type="ORF">PV946_08865</name>
</gene>
<protein>
    <submittedName>
        <fullName evidence="1">Uncharacterized protein</fullName>
    </submittedName>
</protein>
<evidence type="ECO:0000313" key="2">
    <source>
        <dbReference type="Proteomes" id="UP001222377"/>
    </source>
</evidence>
<accession>A0AAP3YDT5</accession>
<dbReference type="EMBL" id="JARKHX010000003">
    <property type="protein sequence ID" value="MDF4193880.1"/>
    <property type="molecule type" value="Genomic_DNA"/>
</dbReference>
<dbReference type="AlphaFoldDB" id="A0AAP3YDT5"/>
<evidence type="ECO:0000313" key="1">
    <source>
        <dbReference type="EMBL" id="MDF4193880.1"/>
    </source>
</evidence>